<evidence type="ECO:0000256" key="1">
    <source>
        <dbReference type="SAM" id="MobiDB-lite"/>
    </source>
</evidence>
<keyword evidence="4" id="KW-1185">Reference proteome</keyword>
<dbReference type="Pfam" id="PF01656">
    <property type="entry name" value="CbiA"/>
    <property type="match status" value="1"/>
</dbReference>
<dbReference type="OrthoDB" id="3217709at2"/>
<feature type="compositionally biased region" description="Basic residues" evidence="1">
    <location>
        <begin position="399"/>
        <end position="408"/>
    </location>
</feature>
<dbReference type="InterPro" id="IPR002586">
    <property type="entry name" value="CobQ/CobB/MinD/ParA_Nub-bd_dom"/>
</dbReference>
<reference evidence="3 4" key="1">
    <citation type="submission" date="2019-07" db="EMBL/GenBank/DDBJ databases">
        <title>Full genome sequence of Humibacter sp. WJ7-1.</title>
        <authorList>
            <person name="Im W.-T."/>
        </authorList>
    </citation>
    <scope>NUCLEOTIDE SEQUENCE [LARGE SCALE GENOMIC DNA]</scope>
    <source>
        <strain evidence="3 4">WJ7-1</strain>
    </source>
</reference>
<dbReference type="EMBL" id="CP042305">
    <property type="protein sequence ID" value="QDZ16476.1"/>
    <property type="molecule type" value="Genomic_DNA"/>
</dbReference>
<dbReference type="AlphaFoldDB" id="A0A5B8M7U9"/>
<dbReference type="Proteomes" id="UP000320216">
    <property type="component" value="Chromosome"/>
</dbReference>
<feature type="region of interest" description="Disordered" evidence="1">
    <location>
        <begin position="392"/>
        <end position="417"/>
    </location>
</feature>
<gene>
    <name evidence="3" type="ORF">FPZ11_18525</name>
</gene>
<feature type="domain" description="CobQ/CobB/MinD/ParA nucleotide binding" evidence="2">
    <location>
        <begin position="131"/>
        <end position="356"/>
    </location>
</feature>
<organism evidence="3 4">
    <name type="scientific">Humibacter ginsenosidimutans</name>
    <dbReference type="NCBI Taxonomy" id="2599293"/>
    <lineage>
        <taxon>Bacteria</taxon>
        <taxon>Bacillati</taxon>
        <taxon>Actinomycetota</taxon>
        <taxon>Actinomycetes</taxon>
        <taxon>Micrococcales</taxon>
        <taxon>Microbacteriaceae</taxon>
        <taxon>Humibacter</taxon>
    </lineage>
</organism>
<protein>
    <submittedName>
        <fullName evidence="3">Regulator</fullName>
    </submittedName>
</protein>
<evidence type="ECO:0000313" key="4">
    <source>
        <dbReference type="Proteomes" id="UP000320216"/>
    </source>
</evidence>
<evidence type="ECO:0000259" key="2">
    <source>
        <dbReference type="Pfam" id="PF01656"/>
    </source>
</evidence>
<dbReference type="Gene3D" id="3.40.50.300">
    <property type="entry name" value="P-loop containing nucleotide triphosphate hydrolases"/>
    <property type="match status" value="1"/>
</dbReference>
<dbReference type="KEGG" id="huw:FPZ11_18525"/>
<accession>A0A5B8M7U9</accession>
<sequence length="417" mass="43045">MSAVALCLDRRLQERVAAEAAASGHLVTVRAANGRELTAGLSGQRVEVAVVGGSHGRLTAEVVAACDRAGVRLVVLASSESERRHALSLGVHDALDAASDWEALEPSLRGVRAVPGRVGGPLSGADASRVIAVWGPAGAPGRTSLSIAIAAELASLGHTVALADADPYGGATAPSLGLLDEAPGFAAACRLAASGSLTLGELERVAQRYSSPRAPFWVLTGIGRASRWPELTADRVRDVLALCRTWVDYTVVDVGFSLETDEEITSDLFAPRRNAATLSTLGVADDVIGVGLADPVGLSRLLRSVGDLVDAAGGAPHVIVNRVRASAVGPNPFAQVAATLSRFGGIEAATLIPDDPAGFDLALLTGRTLRDVAPSSPARAAVRRFVERELAPVPEPQHGRRRGSARRRAVAERAAAS</sequence>
<dbReference type="InterPro" id="IPR027417">
    <property type="entry name" value="P-loop_NTPase"/>
</dbReference>
<dbReference type="RefSeq" id="WP_146322480.1">
    <property type="nucleotide sequence ID" value="NZ_CP042305.1"/>
</dbReference>
<name>A0A5B8M7U9_9MICO</name>
<dbReference type="SUPFAM" id="SSF52540">
    <property type="entry name" value="P-loop containing nucleoside triphosphate hydrolases"/>
    <property type="match status" value="1"/>
</dbReference>
<evidence type="ECO:0000313" key="3">
    <source>
        <dbReference type="EMBL" id="QDZ16476.1"/>
    </source>
</evidence>
<proteinExistence type="predicted"/>